<accession>A0A0R3U6M8</accession>
<dbReference type="EMBL" id="UXSR01000398">
    <property type="protein sequence ID" value="VDD76440.1"/>
    <property type="molecule type" value="Genomic_DNA"/>
</dbReference>
<feature type="compositionally biased region" description="Polar residues" evidence="1">
    <location>
        <begin position="217"/>
        <end position="233"/>
    </location>
</feature>
<dbReference type="AlphaFoldDB" id="A0A0R3U6M8"/>
<dbReference type="WBParaSite" id="MCU_008613-RA">
    <property type="protein sequence ID" value="MCU_008613-RA"/>
    <property type="gene ID" value="MCU_008613"/>
</dbReference>
<proteinExistence type="predicted"/>
<dbReference type="Proteomes" id="UP000267029">
    <property type="component" value="Unassembled WGS sequence"/>
</dbReference>
<gene>
    <name evidence="2" type="ORF">MCOS_LOCUS2443</name>
</gene>
<feature type="compositionally biased region" description="Basic residues" evidence="1">
    <location>
        <begin position="188"/>
        <end position="199"/>
    </location>
</feature>
<evidence type="ECO:0000256" key="1">
    <source>
        <dbReference type="SAM" id="MobiDB-lite"/>
    </source>
</evidence>
<keyword evidence="3" id="KW-1185">Reference proteome</keyword>
<reference evidence="2 3" key="1">
    <citation type="submission" date="2018-10" db="EMBL/GenBank/DDBJ databases">
        <authorList>
            <consortium name="Pathogen Informatics"/>
        </authorList>
    </citation>
    <scope>NUCLEOTIDE SEQUENCE [LARGE SCALE GENOMIC DNA]</scope>
</reference>
<evidence type="ECO:0000313" key="4">
    <source>
        <dbReference type="WBParaSite" id="MCU_008613-RA"/>
    </source>
</evidence>
<sequence length="273" mass="30486">MRLRSHTRLQQPPEAHPPVLRAAARPLARLRGPQATGPSASSASSVSCISFGMFDSVSPHNPGQLFCPEGMPVSRAVGYSPSFYCYGCGRNMTTGSSLSSVAGSPPESLVGSRQRPKVCYSFTRSVEFYRSTRATRRAYVCPGVRRSLSYQSHATETRRRQSSSPITHRPMLTAEPVCRASKVLRRQSVKPRCRRRRQRRTTEAVSTSAAASRMPFWSSTPMPLSSSDALQTGRSDREKRFRRIFHKRLGQQRVADWLQTSQNFQSNALLSVF</sequence>
<evidence type="ECO:0000313" key="2">
    <source>
        <dbReference type="EMBL" id="VDD76440.1"/>
    </source>
</evidence>
<evidence type="ECO:0000313" key="3">
    <source>
        <dbReference type="Proteomes" id="UP000267029"/>
    </source>
</evidence>
<protein>
    <submittedName>
        <fullName evidence="2 4">Uncharacterized protein</fullName>
    </submittedName>
</protein>
<name>A0A0R3U6M8_MESCO</name>
<dbReference type="OrthoDB" id="6263821at2759"/>
<organism evidence="4">
    <name type="scientific">Mesocestoides corti</name>
    <name type="common">Flatworm</name>
    <dbReference type="NCBI Taxonomy" id="53468"/>
    <lineage>
        <taxon>Eukaryota</taxon>
        <taxon>Metazoa</taxon>
        <taxon>Spiralia</taxon>
        <taxon>Lophotrochozoa</taxon>
        <taxon>Platyhelminthes</taxon>
        <taxon>Cestoda</taxon>
        <taxon>Eucestoda</taxon>
        <taxon>Cyclophyllidea</taxon>
        <taxon>Mesocestoididae</taxon>
        <taxon>Mesocestoides</taxon>
    </lineage>
</organism>
<feature type="region of interest" description="Disordered" evidence="1">
    <location>
        <begin position="188"/>
        <end position="208"/>
    </location>
</feature>
<reference evidence="4" key="2">
    <citation type="submission" date="2019-11" db="UniProtKB">
        <authorList>
            <consortium name="WormBaseParasite"/>
        </authorList>
    </citation>
    <scope>IDENTIFICATION</scope>
</reference>
<feature type="region of interest" description="Disordered" evidence="1">
    <location>
        <begin position="216"/>
        <end position="235"/>
    </location>
</feature>